<dbReference type="OrthoDB" id="9046662at2759"/>
<feature type="transmembrane region" description="Helical" evidence="8">
    <location>
        <begin position="219"/>
        <end position="237"/>
    </location>
</feature>
<feature type="domain" description="G-protein coupled receptors family 1 profile" evidence="9">
    <location>
        <begin position="7"/>
        <end position="326"/>
    </location>
</feature>
<dbReference type="InterPro" id="IPR000276">
    <property type="entry name" value="GPCR_Rhodpsn"/>
</dbReference>
<dbReference type="GO" id="GO:0005886">
    <property type="term" value="C:plasma membrane"/>
    <property type="evidence" value="ECO:0007669"/>
    <property type="project" value="TreeGrafter"/>
</dbReference>
<dbReference type="SUPFAM" id="SSF81321">
    <property type="entry name" value="Family A G protein-coupled receptor-like"/>
    <property type="match status" value="1"/>
</dbReference>
<keyword evidence="6" id="KW-0675">Receptor</keyword>
<sequence length="412" mass="46684">MVIGLVGNGGVLFAVSKNKRLRSARNIFLLNLILTDILLCVTAIPVTPWYALAKDWQFGALMCRLMPLSNSCSVFVTSWSLTAIALDKFVHIINPTRAPVRIRQAALITLFIWLICSLINIPYLMSYDLVDGAYYVPENATPFCGHFCDELNWQGETPRRLYGSTVMLLQFVVPLAIITYCYSRILEKVAKDMIVQNAQFSGSLSTAQRIEATQRKKRVNYILIGMVVAFIGCWLPLTAVNLVKDFSEFFFVRSFLSLIFSLRKEPNLKSTRTIKDSTCHLAKKAAADIVAIAGKEPEFLERQPFLWPLVAHVIAMSTVIWNPLLFFWLTRKRKRPLWGRIIASSDVLSSFLSRISSIRRNSAAFRAHSPTETKVMKRQKASDATPSRTRPLLVVENNRTMRSQSLNNRTIL</sequence>
<protein>
    <submittedName>
        <fullName evidence="12">G_PROTEIN_RECEP_F1_2 domain-containing protein</fullName>
    </submittedName>
</protein>
<dbReference type="PANTHER" id="PTHR24235">
    <property type="entry name" value="NEUROPEPTIDE Y RECEPTOR"/>
    <property type="match status" value="1"/>
</dbReference>
<proteinExistence type="predicted"/>
<comment type="subcellular location">
    <subcellularLocation>
        <location evidence="1">Membrane</location>
        <topology evidence="1">Multi-pass membrane protein</topology>
    </subcellularLocation>
</comment>
<keyword evidence="4" id="KW-0297">G-protein coupled receptor</keyword>
<evidence type="ECO:0000256" key="3">
    <source>
        <dbReference type="ARBA" id="ARBA00022989"/>
    </source>
</evidence>
<dbReference type="Proteomes" id="UP000267096">
    <property type="component" value="Unassembled WGS sequence"/>
</dbReference>
<dbReference type="InterPro" id="IPR017452">
    <property type="entry name" value="GPCR_Rhodpsn_7TM"/>
</dbReference>
<feature type="transmembrane region" description="Helical" evidence="8">
    <location>
        <begin position="161"/>
        <end position="183"/>
    </location>
</feature>
<dbReference type="Gene3D" id="1.20.1070.10">
    <property type="entry name" value="Rhodopsin 7-helix transmembrane proteins"/>
    <property type="match status" value="1"/>
</dbReference>
<keyword evidence="5 8" id="KW-0472">Membrane</keyword>
<evidence type="ECO:0000256" key="4">
    <source>
        <dbReference type="ARBA" id="ARBA00023040"/>
    </source>
</evidence>
<dbReference type="GO" id="GO:0043005">
    <property type="term" value="C:neuron projection"/>
    <property type="evidence" value="ECO:0007669"/>
    <property type="project" value="TreeGrafter"/>
</dbReference>
<evidence type="ECO:0000256" key="2">
    <source>
        <dbReference type="ARBA" id="ARBA00022692"/>
    </source>
</evidence>
<gene>
    <name evidence="10" type="ORF">ASIM_LOCUS13654</name>
</gene>
<dbReference type="GO" id="GO:0008188">
    <property type="term" value="F:neuropeptide receptor activity"/>
    <property type="evidence" value="ECO:0007669"/>
    <property type="project" value="TreeGrafter"/>
</dbReference>
<name>A0A0M3K098_ANISI</name>
<evidence type="ECO:0000256" key="8">
    <source>
        <dbReference type="SAM" id="Phobius"/>
    </source>
</evidence>
<feature type="transmembrane region" description="Helical" evidence="8">
    <location>
        <begin position="73"/>
        <end position="93"/>
    </location>
</feature>
<evidence type="ECO:0000256" key="7">
    <source>
        <dbReference type="ARBA" id="ARBA00023224"/>
    </source>
</evidence>
<organism evidence="12">
    <name type="scientific">Anisakis simplex</name>
    <name type="common">Herring worm</name>
    <dbReference type="NCBI Taxonomy" id="6269"/>
    <lineage>
        <taxon>Eukaryota</taxon>
        <taxon>Metazoa</taxon>
        <taxon>Ecdysozoa</taxon>
        <taxon>Nematoda</taxon>
        <taxon>Chromadorea</taxon>
        <taxon>Rhabditida</taxon>
        <taxon>Spirurina</taxon>
        <taxon>Ascaridomorpha</taxon>
        <taxon>Ascaridoidea</taxon>
        <taxon>Anisakidae</taxon>
        <taxon>Anisakis</taxon>
        <taxon>Anisakis simplex complex</taxon>
    </lineage>
</organism>
<dbReference type="AlphaFoldDB" id="A0A0M3K098"/>
<evidence type="ECO:0000259" key="9">
    <source>
        <dbReference type="PROSITE" id="PS50262"/>
    </source>
</evidence>
<dbReference type="Pfam" id="PF00001">
    <property type="entry name" value="7tm_1"/>
    <property type="match status" value="1"/>
</dbReference>
<evidence type="ECO:0000313" key="12">
    <source>
        <dbReference type="WBParaSite" id="ASIM_0001422601-mRNA-1"/>
    </source>
</evidence>
<dbReference type="PRINTS" id="PR00237">
    <property type="entry name" value="GPCRRHODOPSN"/>
</dbReference>
<evidence type="ECO:0000313" key="11">
    <source>
        <dbReference type="Proteomes" id="UP000267096"/>
    </source>
</evidence>
<keyword evidence="11" id="KW-1185">Reference proteome</keyword>
<accession>A0A0M3K098</accession>
<keyword evidence="2 8" id="KW-0812">Transmembrane</keyword>
<reference evidence="10 11" key="2">
    <citation type="submission" date="2018-11" db="EMBL/GenBank/DDBJ databases">
        <authorList>
            <consortium name="Pathogen Informatics"/>
        </authorList>
    </citation>
    <scope>NUCLEOTIDE SEQUENCE [LARGE SCALE GENOMIC DNA]</scope>
</reference>
<feature type="transmembrane region" description="Helical" evidence="8">
    <location>
        <begin position="105"/>
        <end position="125"/>
    </location>
</feature>
<evidence type="ECO:0000256" key="6">
    <source>
        <dbReference type="ARBA" id="ARBA00023170"/>
    </source>
</evidence>
<dbReference type="WBParaSite" id="ASIM_0001422601-mRNA-1">
    <property type="protein sequence ID" value="ASIM_0001422601-mRNA-1"/>
    <property type="gene ID" value="ASIM_0001422601"/>
</dbReference>
<keyword evidence="7" id="KW-0807">Transducer</keyword>
<dbReference type="CDD" id="cd15203">
    <property type="entry name" value="7tmA_NPYR-like"/>
    <property type="match status" value="1"/>
</dbReference>
<dbReference type="EMBL" id="UYRR01031459">
    <property type="protein sequence ID" value="VDK50271.1"/>
    <property type="molecule type" value="Genomic_DNA"/>
</dbReference>
<reference evidence="12" key="1">
    <citation type="submission" date="2017-02" db="UniProtKB">
        <authorList>
            <consortium name="WormBaseParasite"/>
        </authorList>
    </citation>
    <scope>IDENTIFICATION</scope>
</reference>
<keyword evidence="3 8" id="KW-1133">Transmembrane helix</keyword>
<evidence type="ECO:0000313" key="10">
    <source>
        <dbReference type="EMBL" id="VDK50271.1"/>
    </source>
</evidence>
<feature type="transmembrane region" description="Helical" evidence="8">
    <location>
        <begin position="27"/>
        <end position="53"/>
    </location>
</feature>
<dbReference type="PANTHER" id="PTHR24235:SF2">
    <property type="entry name" value="G-PROTEIN COUPLED RECEPTORS FAMILY 1 PROFILE DOMAIN-CONTAINING PROTEIN"/>
    <property type="match status" value="1"/>
</dbReference>
<dbReference type="PROSITE" id="PS50262">
    <property type="entry name" value="G_PROTEIN_RECEP_F1_2"/>
    <property type="match status" value="1"/>
</dbReference>
<feature type="transmembrane region" description="Helical" evidence="8">
    <location>
        <begin position="305"/>
        <end position="330"/>
    </location>
</feature>
<evidence type="ECO:0000256" key="1">
    <source>
        <dbReference type="ARBA" id="ARBA00004141"/>
    </source>
</evidence>
<evidence type="ECO:0000256" key="5">
    <source>
        <dbReference type="ARBA" id="ARBA00023136"/>
    </source>
</evidence>
<dbReference type="GO" id="GO:0042923">
    <property type="term" value="F:neuropeptide binding"/>
    <property type="evidence" value="ECO:0007669"/>
    <property type="project" value="TreeGrafter"/>
</dbReference>